<organism evidence="2">
    <name type="scientific">Entamoeba dispar (strain ATCC PRA-260 / SAW760)</name>
    <dbReference type="NCBI Taxonomy" id="370354"/>
    <lineage>
        <taxon>Eukaryota</taxon>
        <taxon>Amoebozoa</taxon>
        <taxon>Evosea</taxon>
        <taxon>Archamoebae</taxon>
        <taxon>Mastigamoebida</taxon>
        <taxon>Entamoebidae</taxon>
        <taxon>Entamoeba</taxon>
    </lineage>
</organism>
<dbReference type="AlphaFoldDB" id="B0EIR0"/>
<accession>B0EIR0</accession>
<protein>
    <submittedName>
        <fullName evidence="1">Uncharacterized protein</fullName>
    </submittedName>
</protein>
<keyword evidence="2" id="KW-1185">Reference proteome</keyword>
<dbReference type="VEuPathDB" id="AmoebaDB:EDI_211350"/>
<name>B0EIR0_ENTDS</name>
<dbReference type="GO" id="GO:0002161">
    <property type="term" value="F:aminoacyl-tRNA deacylase activity"/>
    <property type="evidence" value="ECO:0007669"/>
    <property type="project" value="InterPro"/>
</dbReference>
<dbReference type="Proteomes" id="UP000008076">
    <property type="component" value="Unassembled WGS sequence"/>
</dbReference>
<dbReference type="RefSeq" id="XP_001738101.1">
    <property type="nucleotide sequence ID" value="XM_001738049.1"/>
</dbReference>
<gene>
    <name evidence="1" type="ORF">EDI_211350</name>
</gene>
<dbReference type="KEGG" id="edi:EDI_211350"/>
<evidence type="ECO:0000313" key="2">
    <source>
        <dbReference type="Proteomes" id="UP000008076"/>
    </source>
</evidence>
<dbReference type="OrthoDB" id="424586at2759"/>
<dbReference type="Gene3D" id="3.90.960.10">
    <property type="entry name" value="YbaK/aminoacyl-tRNA synthetase-associated domain"/>
    <property type="match status" value="1"/>
</dbReference>
<dbReference type="EMBL" id="DS549487">
    <property type="protein sequence ID" value="EDR25586.1"/>
    <property type="molecule type" value="Genomic_DNA"/>
</dbReference>
<evidence type="ECO:0000313" key="1">
    <source>
        <dbReference type="EMBL" id="EDR25586.1"/>
    </source>
</evidence>
<sequence>MDNFCFVVIELFTLTTKINKAEMCACLEKKKFNTNTEREIVFDMKEISDVKLSYPNLEVKNLFIHDDKKRKYYPLSIHGDRHVDLKKRVKYTLFDLWLSVTRWNIK</sequence>
<dbReference type="InterPro" id="IPR036754">
    <property type="entry name" value="YbaK/aa-tRNA-synt-asso_dom_sf"/>
</dbReference>
<proteinExistence type="predicted"/>
<reference evidence="2" key="1">
    <citation type="submission" date="2007-12" db="EMBL/GenBank/DDBJ databases">
        <title>Annotation of Entamoeba dispar SAW760.</title>
        <authorList>
            <person name="Lorenzi H."/>
            <person name="Inman J."/>
            <person name="Schobel S."/>
            <person name="Amedeo P."/>
            <person name="Caler E."/>
        </authorList>
    </citation>
    <scope>NUCLEOTIDE SEQUENCE [LARGE SCALE GENOMIC DNA]</scope>
    <source>
        <strain evidence="2">ATCC PRA-260 / SAW760</strain>
    </source>
</reference>
<dbReference type="SUPFAM" id="SSF55826">
    <property type="entry name" value="YbaK/ProRS associated domain"/>
    <property type="match status" value="1"/>
</dbReference>
<dbReference type="GeneID" id="5883169"/>